<proteinExistence type="inferred from homology"/>
<dbReference type="Proteomes" id="UP000014400">
    <property type="component" value="Unassembled WGS sequence"/>
</dbReference>
<dbReference type="Pfam" id="PF03466">
    <property type="entry name" value="LysR_substrate"/>
    <property type="match status" value="1"/>
</dbReference>
<dbReference type="HOGENOM" id="CLU_039613_6_2_4"/>
<dbReference type="eggNOG" id="COG0583">
    <property type="taxonomic scope" value="Bacteria"/>
</dbReference>
<dbReference type="GO" id="GO:0005829">
    <property type="term" value="C:cytosol"/>
    <property type="evidence" value="ECO:0007669"/>
    <property type="project" value="TreeGrafter"/>
</dbReference>
<accession>S3BGM7</accession>
<evidence type="ECO:0000256" key="1">
    <source>
        <dbReference type="ARBA" id="ARBA00009437"/>
    </source>
</evidence>
<organism evidence="6 7">
    <name type="scientific">Sutterella wadsworthensis HGA0223</name>
    <dbReference type="NCBI Taxonomy" id="1203554"/>
    <lineage>
        <taxon>Bacteria</taxon>
        <taxon>Pseudomonadati</taxon>
        <taxon>Pseudomonadota</taxon>
        <taxon>Betaproteobacteria</taxon>
        <taxon>Burkholderiales</taxon>
        <taxon>Sutterellaceae</taxon>
        <taxon>Sutterella</taxon>
    </lineage>
</organism>
<comment type="similarity">
    <text evidence="1">Belongs to the LysR transcriptional regulatory family.</text>
</comment>
<dbReference type="STRING" id="1203554.HMPREF1476_01539"/>
<keyword evidence="4" id="KW-0804">Transcription</keyword>
<dbReference type="AlphaFoldDB" id="S3BGM7"/>
<dbReference type="PATRIC" id="fig|1203554.3.peg.1617"/>
<dbReference type="InterPro" id="IPR050950">
    <property type="entry name" value="HTH-type_LysR_regulators"/>
</dbReference>
<evidence type="ECO:0000256" key="2">
    <source>
        <dbReference type="ARBA" id="ARBA00023015"/>
    </source>
</evidence>
<dbReference type="FunFam" id="1.10.10.10:FF:000001">
    <property type="entry name" value="LysR family transcriptional regulator"/>
    <property type="match status" value="1"/>
</dbReference>
<dbReference type="PRINTS" id="PR00039">
    <property type="entry name" value="HTHLYSR"/>
</dbReference>
<dbReference type="RefSeq" id="WP_016474738.1">
    <property type="nucleotide sequence ID" value="NZ_KE150480.1"/>
</dbReference>
<dbReference type="Gene3D" id="1.10.10.10">
    <property type="entry name" value="Winged helix-like DNA-binding domain superfamily/Winged helix DNA-binding domain"/>
    <property type="match status" value="1"/>
</dbReference>
<feature type="domain" description="HTH lysR-type" evidence="5">
    <location>
        <begin position="1"/>
        <end position="58"/>
    </location>
</feature>
<evidence type="ECO:0000256" key="4">
    <source>
        <dbReference type="ARBA" id="ARBA00023163"/>
    </source>
</evidence>
<evidence type="ECO:0000256" key="3">
    <source>
        <dbReference type="ARBA" id="ARBA00023125"/>
    </source>
</evidence>
<name>S3BGM7_9BURK</name>
<gene>
    <name evidence="6" type="ORF">HMPREF1476_01539</name>
</gene>
<dbReference type="CDD" id="cd05466">
    <property type="entry name" value="PBP2_LTTR_substrate"/>
    <property type="match status" value="1"/>
</dbReference>
<evidence type="ECO:0000259" key="5">
    <source>
        <dbReference type="PROSITE" id="PS50931"/>
    </source>
</evidence>
<comment type="caution">
    <text evidence="6">The sequence shown here is derived from an EMBL/GenBank/DDBJ whole genome shotgun (WGS) entry which is preliminary data.</text>
</comment>
<keyword evidence="2" id="KW-0805">Transcription regulation</keyword>
<dbReference type="GO" id="GO:0003677">
    <property type="term" value="F:DNA binding"/>
    <property type="evidence" value="ECO:0007669"/>
    <property type="project" value="UniProtKB-KW"/>
</dbReference>
<dbReference type="PROSITE" id="PS50931">
    <property type="entry name" value="HTH_LYSR"/>
    <property type="match status" value="1"/>
</dbReference>
<dbReference type="SUPFAM" id="SSF46785">
    <property type="entry name" value="Winged helix' DNA-binding domain"/>
    <property type="match status" value="1"/>
</dbReference>
<dbReference type="SUPFAM" id="SSF53850">
    <property type="entry name" value="Periplasmic binding protein-like II"/>
    <property type="match status" value="1"/>
</dbReference>
<keyword evidence="7" id="KW-1185">Reference proteome</keyword>
<dbReference type="EMBL" id="ATCF01000022">
    <property type="protein sequence ID" value="EPD98500.1"/>
    <property type="molecule type" value="Genomic_DNA"/>
</dbReference>
<dbReference type="GeneID" id="64060672"/>
<evidence type="ECO:0000313" key="7">
    <source>
        <dbReference type="Proteomes" id="UP000014400"/>
    </source>
</evidence>
<reference evidence="6 7" key="1">
    <citation type="submission" date="2013-04" db="EMBL/GenBank/DDBJ databases">
        <title>The Genome Sequence of Sutterella wadsworthensis HGA0223.</title>
        <authorList>
            <consortium name="The Broad Institute Genomics Platform"/>
            <person name="Earl A."/>
            <person name="Ward D."/>
            <person name="Feldgarden M."/>
            <person name="Gevers D."/>
            <person name="Schmidt T.M."/>
            <person name="Dover J."/>
            <person name="Dai D."/>
            <person name="Walker B."/>
            <person name="Young S."/>
            <person name="Zeng Q."/>
            <person name="Gargeya S."/>
            <person name="Fitzgerald M."/>
            <person name="Haas B."/>
            <person name="Abouelleil A."/>
            <person name="Allen A.W."/>
            <person name="Alvarado L."/>
            <person name="Arachchi H.M."/>
            <person name="Berlin A.M."/>
            <person name="Chapman S.B."/>
            <person name="Gainer-Dewar J."/>
            <person name="Goldberg J."/>
            <person name="Griggs A."/>
            <person name="Gujja S."/>
            <person name="Hansen M."/>
            <person name="Howarth C."/>
            <person name="Imamovic A."/>
            <person name="Ireland A."/>
            <person name="Larimer J."/>
            <person name="McCowan C."/>
            <person name="Murphy C."/>
            <person name="Pearson M."/>
            <person name="Poon T.W."/>
            <person name="Priest M."/>
            <person name="Roberts A."/>
            <person name="Saif S."/>
            <person name="Shea T."/>
            <person name="Sisk P."/>
            <person name="Sykes S."/>
            <person name="Wortman J."/>
            <person name="Nusbaum C."/>
            <person name="Birren B."/>
        </authorList>
    </citation>
    <scope>NUCLEOTIDE SEQUENCE [LARGE SCALE GENOMIC DNA]</scope>
    <source>
        <strain evidence="6 7">HGA0223</strain>
    </source>
</reference>
<dbReference type="InterPro" id="IPR036390">
    <property type="entry name" value="WH_DNA-bd_sf"/>
</dbReference>
<dbReference type="Pfam" id="PF00126">
    <property type="entry name" value="HTH_1"/>
    <property type="match status" value="1"/>
</dbReference>
<sequence>MNLRQLKAFQAVCRTGSITRASELIHLSQPALTRQIQDLESFCGCKLFERTRHGIVLTDEGELFQVRAEEMLSLAERTQRELKEAGGFTGGIVRIGCVESSAAQELSQLLAKWQQSTPGVRKAEFELYCADGDDIRSSLDEERLDVGILLEPVETAKYDSLPLSSVDRWGVVVRSDSPEAQLPALTQDELVKLPLILPRRHIVIDTLHQWFNGGPEPLKIAGYHNLMTNALTLVKAGLGNLLCVEGSWTIRETPGFVFIPVSPVRLARHRLVRKKNRLLSRTAESFWAYAADHWRSEESDTQLSPKMSDSQNH</sequence>
<dbReference type="GO" id="GO:0003700">
    <property type="term" value="F:DNA-binding transcription factor activity"/>
    <property type="evidence" value="ECO:0007669"/>
    <property type="project" value="InterPro"/>
</dbReference>
<dbReference type="InterPro" id="IPR000847">
    <property type="entry name" value="LysR_HTH_N"/>
</dbReference>
<dbReference type="InterPro" id="IPR036388">
    <property type="entry name" value="WH-like_DNA-bd_sf"/>
</dbReference>
<protein>
    <recommendedName>
        <fullName evidence="5">HTH lysR-type domain-containing protein</fullName>
    </recommendedName>
</protein>
<keyword evidence="3" id="KW-0238">DNA-binding</keyword>
<dbReference type="Gene3D" id="3.40.190.290">
    <property type="match status" value="1"/>
</dbReference>
<dbReference type="PANTHER" id="PTHR30419:SF8">
    <property type="entry name" value="NITROGEN ASSIMILATION TRANSCRIPTIONAL ACTIVATOR-RELATED"/>
    <property type="match status" value="1"/>
</dbReference>
<evidence type="ECO:0000313" key="6">
    <source>
        <dbReference type="EMBL" id="EPD98500.1"/>
    </source>
</evidence>
<dbReference type="InterPro" id="IPR005119">
    <property type="entry name" value="LysR_subst-bd"/>
</dbReference>
<dbReference type="PANTHER" id="PTHR30419">
    <property type="entry name" value="HTH-TYPE TRANSCRIPTIONAL REGULATOR YBHD"/>
    <property type="match status" value="1"/>
</dbReference>